<evidence type="ECO:0000313" key="15">
    <source>
        <dbReference type="Proteomes" id="UP000553862"/>
    </source>
</evidence>
<dbReference type="InterPro" id="IPR027277">
    <property type="entry name" value="NadC/ModD"/>
</dbReference>
<evidence type="ECO:0000256" key="3">
    <source>
        <dbReference type="ARBA" id="ARBA00009400"/>
    </source>
</evidence>
<name>A0A7L3V7G7_MOLAT</name>
<evidence type="ECO:0000256" key="10">
    <source>
        <dbReference type="ARBA" id="ARBA00033102"/>
    </source>
</evidence>
<comment type="pathway">
    <text evidence="2">Cofactor biosynthesis; NAD(+) biosynthesis; nicotinate D-ribonucleotide from quinolinate: step 1/1.</text>
</comment>
<dbReference type="FunFam" id="3.20.20.70:FF:000090">
    <property type="entry name" value="Nicotinate-nucleotide pyrophosphorylase [carboxylating]"/>
    <property type="match status" value="1"/>
</dbReference>
<evidence type="ECO:0000256" key="2">
    <source>
        <dbReference type="ARBA" id="ARBA00004893"/>
    </source>
</evidence>
<dbReference type="NCBIfam" id="TIGR00078">
    <property type="entry name" value="nadC"/>
    <property type="match status" value="1"/>
</dbReference>
<feature type="non-terminal residue" evidence="14">
    <location>
        <position position="1"/>
    </location>
</feature>
<dbReference type="SUPFAM" id="SSF54675">
    <property type="entry name" value="Nicotinate/Quinolinate PRTase N-terminal domain-like"/>
    <property type="match status" value="1"/>
</dbReference>
<dbReference type="AlphaFoldDB" id="A0A7L3V7G7"/>
<dbReference type="GO" id="GO:0005737">
    <property type="term" value="C:cytoplasm"/>
    <property type="evidence" value="ECO:0007669"/>
    <property type="project" value="TreeGrafter"/>
</dbReference>
<dbReference type="GO" id="GO:0009435">
    <property type="term" value="P:NAD+ biosynthetic process"/>
    <property type="evidence" value="ECO:0007669"/>
    <property type="project" value="UniProtKB-UniPathway"/>
</dbReference>
<evidence type="ECO:0000256" key="8">
    <source>
        <dbReference type="ARBA" id="ARBA00022676"/>
    </source>
</evidence>
<comment type="caution">
    <text evidence="14">The sequence shown here is derived from an EMBL/GenBank/DDBJ whole genome shotgun (WGS) entry which is preliminary data.</text>
</comment>
<feature type="domain" description="Quinolinate phosphoribosyl transferase C-terminal" evidence="12">
    <location>
        <begin position="124"/>
        <end position="296"/>
    </location>
</feature>
<keyword evidence="9" id="KW-0808">Transferase</keyword>
<keyword evidence="8" id="KW-0328">Glycosyltransferase</keyword>
<dbReference type="InterPro" id="IPR002638">
    <property type="entry name" value="Quinolinate_PRibosylTrfase_C"/>
</dbReference>
<evidence type="ECO:0000256" key="9">
    <source>
        <dbReference type="ARBA" id="ARBA00022679"/>
    </source>
</evidence>
<dbReference type="Proteomes" id="UP000553862">
    <property type="component" value="Unassembled WGS sequence"/>
</dbReference>
<feature type="domain" description="Quinolinate phosphoribosyl transferase N-terminal" evidence="13">
    <location>
        <begin position="38"/>
        <end position="122"/>
    </location>
</feature>
<evidence type="ECO:0000313" key="14">
    <source>
        <dbReference type="EMBL" id="NXV60364.1"/>
    </source>
</evidence>
<dbReference type="GO" id="GO:0034213">
    <property type="term" value="P:quinolinate catabolic process"/>
    <property type="evidence" value="ECO:0007669"/>
    <property type="project" value="TreeGrafter"/>
</dbReference>
<reference evidence="14 15" key="1">
    <citation type="submission" date="2019-09" db="EMBL/GenBank/DDBJ databases">
        <title>Bird 10,000 Genomes (B10K) Project - Family phase.</title>
        <authorList>
            <person name="Zhang G."/>
        </authorList>
    </citation>
    <scope>NUCLEOTIDE SEQUENCE [LARGE SCALE GENOMIC DNA]</scope>
    <source>
        <strain evidence="14">OUT-0049</strain>
        <tissue evidence="14">Muscle</tissue>
    </source>
</reference>
<comment type="function">
    <text evidence="1">Involved in the catabolism of quinolinic acid (QA).</text>
</comment>
<evidence type="ECO:0000256" key="11">
    <source>
        <dbReference type="ARBA" id="ARBA00047445"/>
    </source>
</evidence>
<evidence type="ECO:0000256" key="1">
    <source>
        <dbReference type="ARBA" id="ARBA00003237"/>
    </source>
</evidence>
<dbReference type="PANTHER" id="PTHR32179:SF3">
    <property type="entry name" value="NICOTINATE-NUCLEOTIDE PYROPHOSPHORYLASE [CARBOXYLATING]"/>
    <property type="match status" value="1"/>
</dbReference>
<evidence type="ECO:0000256" key="7">
    <source>
        <dbReference type="ARBA" id="ARBA00022642"/>
    </source>
</evidence>
<keyword evidence="15" id="KW-1185">Reference proteome</keyword>
<comment type="similarity">
    <text evidence="3">Belongs to the NadC/ModD family.</text>
</comment>
<dbReference type="PANTHER" id="PTHR32179">
    <property type="entry name" value="NICOTINATE-NUCLEOTIDE PYROPHOSPHORYLASE [CARBOXYLATING]"/>
    <property type="match status" value="1"/>
</dbReference>
<gene>
    <name evidence="14" type="primary">Qprt</name>
    <name evidence="14" type="ORF">MOLATE_R18439</name>
</gene>
<dbReference type="EC" id="2.4.2.19" evidence="5"/>
<dbReference type="GO" id="GO:0004514">
    <property type="term" value="F:nicotinate-nucleotide diphosphorylase (carboxylating) activity"/>
    <property type="evidence" value="ECO:0007669"/>
    <property type="project" value="UniProtKB-EC"/>
</dbReference>
<proteinExistence type="inferred from homology"/>
<evidence type="ECO:0000256" key="4">
    <source>
        <dbReference type="ARBA" id="ARBA00011218"/>
    </source>
</evidence>
<accession>A0A7L3V7G7</accession>
<dbReference type="Pfam" id="PF02749">
    <property type="entry name" value="QRPTase_N"/>
    <property type="match status" value="1"/>
</dbReference>
<comment type="catalytic activity">
    <reaction evidence="11">
        <text>nicotinate beta-D-ribonucleotide + CO2 + diphosphate = quinolinate + 5-phospho-alpha-D-ribose 1-diphosphate + 2 H(+)</text>
        <dbReference type="Rhea" id="RHEA:12733"/>
        <dbReference type="ChEBI" id="CHEBI:15378"/>
        <dbReference type="ChEBI" id="CHEBI:16526"/>
        <dbReference type="ChEBI" id="CHEBI:29959"/>
        <dbReference type="ChEBI" id="CHEBI:33019"/>
        <dbReference type="ChEBI" id="CHEBI:57502"/>
        <dbReference type="ChEBI" id="CHEBI:58017"/>
        <dbReference type="EC" id="2.4.2.19"/>
    </reaction>
</comment>
<dbReference type="Gene3D" id="3.90.1170.20">
    <property type="entry name" value="Quinolinate phosphoribosyl transferase, N-terminal domain"/>
    <property type="match status" value="1"/>
</dbReference>
<sequence>PAAPWPPAPPQHRLLSLARSWLDEDAPWPDPSVATLGALRARAELLSKAPQPGGSPGPFPGVLAGCPFAEAVFGVSGCTVSWRIPEGSRLPPGRAVVALVEGPAAGLLLAERVALNILGRCSGVASMAARAVAVARGAGWAGVVAGTRKTTPGFRAAEKYALGVGGAEPHRDGLGGFSLVKDNHRALAARGGAQQLILGVRRAGGFTRKLGVECASAEQALEAAEAGADLVLLDNLSPQELRAAAARVKAQHPWVTLEASGGIGLEALPRFLGPHVDVVSMGCLTHGATALDFALKVL</sequence>
<dbReference type="InterPro" id="IPR013785">
    <property type="entry name" value="Aldolase_TIM"/>
</dbReference>
<evidence type="ECO:0000259" key="13">
    <source>
        <dbReference type="Pfam" id="PF02749"/>
    </source>
</evidence>
<evidence type="ECO:0000256" key="5">
    <source>
        <dbReference type="ARBA" id="ARBA00011944"/>
    </source>
</evidence>
<dbReference type="SUPFAM" id="SSF51690">
    <property type="entry name" value="Nicotinate/Quinolinate PRTase C-terminal domain-like"/>
    <property type="match status" value="1"/>
</dbReference>
<protein>
    <recommendedName>
        <fullName evidence="6">Nicotinate-nucleotide pyrophosphorylase [carboxylating]</fullName>
        <ecNumber evidence="5">2.4.2.19</ecNumber>
    </recommendedName>
    <alternativeName>
        <fullName evidence="10">Quinolinate phosphoribosyltransferase [decarboxylating]</fullName>
    </alternativeName>
</protein>
<organism evidence="14 15">
    <name type="scientific">Molothrus ater</name>
    <name type="common">Brown-headed cowbird</name>
    <dbReference type="NCBI Taxonomy" id="84834"/>
    <lineage>
        <taxon>Eukaryota</taxon>
        <taxon>Metazoa</taxon>
        <taxon>Chordata</taxon>
        <taxon>Craniata</taxon>
        <taxon>Vertebrata</taxon>
        <taxon>Euteleostomi</taxon>
        <taxon>Archelosauria</taxon>
        <taxon>Archosauria</taxon>
        <taxon>Dinosauria</taxon>
        <taxon>Saurischia</taxon>
        <taxon>Theropoda</taxon>
        <taxon>Coelurosauria</taxon>
        <taxon>Aves</taxon>
        <taxon>Neognathae</taxon>
        <taxon>Neoaves</taxon>
        <taxon>Telluraves</taxon>
        <taxon>Australaves</taxon>
        <taxon>Passeriformes</taxon>
        <taxon>Passeroidea</taxon>
        <taxon>Icteridae</taxon>
        <taxon>Molothrus</taxon>
    </lineage>
</organism>
<dbReference type="EMBL" id="VZUF01142353">
    <property type="protein sequence ID" value="NXV60364.1"/>
    <property type="molecule type" value="Genomic_DNA"/>
</dbReference>
<dbReference type="Pfam" id="PF01729">
    <property type="entry name" value="QRPTase_C"/>
    <property type="match status" value="1"/>
</dbReference>
<dbReference type="Gene3D" id="3.20.20.70">
    <property type="entry name" value="Aldolase class I"/>
    <property type="match status" value="1"/>
</dbReference>
<dbReference type="InterPro" id="IPR037128">
    <property type="entry name" value="Quinolinate_PRibosylTase_N_sf"/>
</dbReference>
<evidence type="ECO:0000259" key="12">
    <source>
        <dbReference type="Pfam" id="PF01729"/>
    </source>
</evidence>
<feature type="non-terminal residue" evidence="14">
    <location>
        <position position="298"/>
    </location>
</feature>
<dbReference type="UniPathway" id="UPA00253">
    <property type="reaction ID" value="UER00331"/>
</dbReference>
<dbReference type="InterPro" id="IPR036068">
    <property type="entry name" value="Nicotinate_pribotase-like_C"/>
</dbReference>
<keyword evidence="7" id="KW-0662">Pyridine nucleotide biosynthesis</keyword>
<comment type="subunit">
    <text evidence="4">Hexamer formed by 3 homodimers.</text>
</comment>
<evidence type="ECO:0000256" key="6">
    <source>
        <dbReference type="ARBA" id="ARBA00020990"/>
    </source>
</evidence>
<dbReference type="InterPro" id="IPR004393">
    <property type="entry name" value="NadC"/>
</dbReference>
<dbReference type="InterPro" id="IPR022412">
    <property type="entry name" value="Quinolinate_PRibosylTrfase_N"/>
</dbReference>